<feature type="transmembrane region" description="Helical" evidence="2">
    <location>
        <begin position="45"/>
        <end position="64"/>
    </location>
</feature>
<proteinExistence type="predicted"/>
<sequence>MSMSSSASRPVAAGGTSGLIEFFRHHGAWAPGVKLFRRIQFRAKAAIILAVLVVPLVVLGWNYFGDRAAAIEFTAKELRGAEYAREVLPLITHAQRQRELAAAAQSKGRMRRHWGPRTKPTTHSCASSSSSTRASVWNWAPTSC</sequence>
<evidence type="ECO:0000313" key="3">
    <source>
        <dbReference type="EMBL" id="TXC66239.1"/>
    </source>
</evidence>
<comment type="caution">
    <text evidence="3">The sequence shown here is derived from an EMBL/GenBank/DDBJ whole genome shotgun (WGS) entry which is preliminary data.</text>
</comment>
<keyword evidence="2" id="KW-0472">Membrane</keyword>
<reference evidence="3 4" key="1">
    <citation type="submission" date="2019-08" db="EMBL/GenBank/DDBJ databases">
        <authorList>
            <person name="Khan S.A."/>
            <person name="Jeon C.O."/>
            <person name="Jeong S.E."/>
        </authorList>
    </citation>
    <scope>NUCLEOTIDE SEQUENCE [LARGE SCALE GENOMIC DNA]</scope>
    <source>
        <strain evidence="4">IMCC1728</strain>
    </source>
</reference>
<dbReference type="AlphaFoldDB" id="A0A5C6U0H0"/>
<evidence type="ECO:0000256" key="1">
    <source>
        <dbReference type="SAM" id="MobiDB-lite"/>
    </source>
</evidence>
<dbReference type="EMBL" id="VOPW01000001">
    <property type="protein sequence ID" value="TXC66239.1"/>
    <property type="molecule type" value="Genomic_DNA"/>
</dbReference>
<keyword evidence="4" id="KW-1185">Reference proteome</keyword>
<name>A0A5C6U0H0_9BURK</name>
<accession>A0A5C6U0H0</accession>
<feature type="region of interest" description="Disordered" evidence="1">
    <location>
        <begin position="105"/>
        <end position="129"/>
    </location>
</feature>
<dbReference type="Proteomes" id="UP000321832">
    <property type="component" value="Unassembled WGS sequence"/>
</dbReference>
<keyword evidence="2" id="KW-1133">Transmembrane helix</keyword>
<organism evidence="3 4">
    <name type="scientific">Piscinibacter aquaticus</name>
    <dbReference type="NCBI Taxonomy" id="392597"/>
    <lineage>
        <taxon>Bacteria</taxon>
        <taxon>Pseudomonadati</taxon>
        <taxon>Pseudomonadota</taxon>
        <taxon>Betaproteobacteria</taxon>
        <taxon>Burkholderiales</taxon>
        <taxon>Sphaerotilaceae</taxon>
        <taxon>Piscinibacter</taxon>
    </lineage>
</organism>
<evidence type="ECO:0000256" key="2">
    <source>
        <dbReference type="SAM" id="Phobius"/>
    </source>
</evidence>
<gene>
    <name evidence="3" type="ORF">FSC37_11025</name>
</gene>
<evidence type="ECO:0000313" key="4">
    <source>
        <dbReference type="Proteomes" id="UP000321832"/>
    </source>
</evidence>
<keyword evidence="2" id="KW-0812">Transmembrane</keyword>
<protein>
    <submittedName>
        <fullName evidence="3">Uncharacterized protein</fullName>
    </submittedName>
</protein>